<organism evidence="2 3">
    <name type="scientific">Enterococcus aquimarinus</name>
    <dbReference type="NCBI Taxonomy" id="328396"/>
    <lineage>
        <taxon>Bacteria</taxon>
        <taxon>Bacillati</taxon>
        <taxon>Bacillota</taxon>
        <taxon>Bacilli</taxon>
        <taxon>Lactobacillales</taxon>
        <taxon>Enterococcaceae</taxon>
        <taxon>Enterococcus</taxon>
    </lineage>
</organism>
<dbReference type="Pfam" id="PF03729">
    <property type="entry name" value="DUF308"/>
    <property type="match status" value="1"/>
</dbReference>
<protein>
    <recommendedName>
        <fullName evidence="4">DUF308 domain-containing protein</fullName>
    </recommendedName>
</protein>
<sequence length="196" mass="22087">MKIISRVLESEAWVRQLYLFGFGIYLLLFPSLGLRLLFTTVVGLLAILGVYNIVRFVLSKEKKPGYTSYALLGAFQLVLSLFLYLNLTSAIKLSIYLFAFFSLFNGALNFKDYLEQREVNALSSKISLLLMGLNFALALILVASPFSYVASKPVVVGLALIGINGIDLYKEKYMDHKKMTVTETPEELDEQEEMDI</sequence>
<feature type="transmembrane region" description="Helical" evidence="1">
    <location>
        <begin position="149"/>
        <end position="169"/>
    </location>
</feature>
<evidence type="ECO:0000313" key="3">
    <source>
        <dbReference type="Proteomes" id="UP000182149"/>
    </source>
</evidence>
<name>A0A1L8QSV1_9ENTE</name>
<feature type="transmembrane region" description="Helical" evidence="1">
    <location>
        <begin position="12"/>
        <end position="30"/>
    </location>
</feature>
<keyword evidence="1" id="KW-0812">Transmembrane</keyword>
<evidence type="ECO:0000256" key="1">
    <source>
        <dbReference type="SAM" id="Phobius"/>
    </source>
</evidence>
<feature type="transmembrane region" description="Helical" evidence="1">
    <location>
        <begin position="93"/>
        <end position="110"/>
    </location>
</feature>
<dbReference type="EMBL" id="JXKD01000007">
    <property type="protein sequence ID" value="OJG10557.1"/>
    <property type="molecule type" value="Genomic_DNA"/>
</dbReference>
<dbReference type="Proteomes" id="UP000182149">
    <property type="component" value="Unassembled WGS sequence"/>
</dbReference>
<dbReference type="STRING" id="328396.RU93_GL002073"/>
<evidence type="ECO:0008006" key="4">
    <source>
        <dbReference type="Google" id="ProtNLM"/>
    </source>
</evidence>
<feature type="transmembrane region" description="Helical" evidence="1">
    <location>
        <begin position="66"/>
        <end position="87"/>
    </location>
</feature>
<evidence type="ECO:0000313" key="2">
    <source>
        <dbReference type="EMBL" id="OJG10557.1"/>
    </source>
</evidence>
<dbReference type="AlphaFoldDB" id="A0A1L8QSV1"/>
<gene>
    <name evidence="2" type="ORF">RU93_GL002073</name>
</gene>
<feature type="transmembrane region" description="Helical" evidence="1">
    <location>
        <begin position="122"/>
        <end position="143"/>
    </location>
</feature>
<dbReference type="RefSeq" id="WP_071874775.1">
    <property type="nucleotide sequence ID" value="NZ_JBHSHF010000023.1"/>
</dbReference>
<feature type="transmembrane region" description="Helical" evidence="1">
    <location>
        <begin position="36"/>
        <end position="54"/>
    </location>
</feature>
<keyword evidence="1" id="KW-1133">Transmembrane helix</keyword>
<dbReference type="InterPro" id="IPR005325">
    <property type="entry name" value="DUF308_memb"/>
</dbReference>
<reference evidence="2 3" key="1">
    <citation type="submission" date="2014-12" db="EMBL/GenBank/DDBJ databases">
        <title>Draft genome sequences of 29 type strains of Enterococci.</title>
        <authorList>
            <person name="Zhong Z."/>
            <person name="Sun Z."/>
            <person name="Liu W."/>
            <person name="Zhang W."/>
            <person name="Zhang H."/>
        </authorList>
    </citation>
    <scope>NUCLEOTIDE SEQUENCE [LARGE SCALE GENOMIC DNA]</scope>
    <source>
        <strain evidence="2 3">DSM 17690</strain>
    </source>
</reference>
<comment type="caution">
    <text evidence="2">The sequence shown here is derived from an EMBL/GenBank/DDBJ whole genome shotgun (WGS) entry which is preliminary data.</text>
</comment>
<keyword evidence="1" id="KW-0472">Membrane</keyword>
<proteinExistence type="predicted"/>
<accession>A0A1L8QSV1</accession>
<keyword evidence="3" id="KW-1185">Reference proteome</keyword>